<keyword evidence="4" id="KW-0472">Membrane</keyword>
<proteinExistence type="predicted"/>
<evidence type="ECO:0000256" key="3">
    <source>
        <dbReference type="ARBA" id="ARBA00022989"/>
    </source>
</evidence>
<dbReference type="AlphaFoldDB" id="A0A174CQ00"/>
<evidence type="ECO:0000256" key="1">
    <source>
        <dbReference type="ARBA" id="ARBA00004141"/>
    </source>
</evidence>
<dbReference type="CDD" id="cd16914">
    <property type="entry name" value="EcfT"/>
    <property type="match status" value="1"/>
</dbReference>
<organism evidence="5 6">
    <name type="scientific">[Ruminococcus] torques</name>
    <dbReference type="NCBI Taxonomy" id="33039"/>
    <lineage>
        <taxon>Bacteria</taxon>
        <taxon>Bacillati</taxon>
        <taxon>Bacillota</taxon>
        <taxon>Clostridia</taxon>
        <taxon>Lachnospirales</taxon>
        <taxon>Lachnospiraceae</taxon>
        <taxon>Mediterraneibacter</taxon>
    </lineage>
</organism>
<reference evidence="5 6" key="1">
    <citation type="submission" date="2015-09" db="EMBL/GenBank/DDBJ databases">
        <authorList>
            <consortium name="Pathogen Informatics"/>
        </authorList>
    </citation>
    <scope>NUCLEOTIDE SEQUENCE [LARGE SCALE GENOMIC DNA]</scope>
    <source>
        <strain evidence="5 6">2789STDY5834841</strain>
    </source>
</reference>
<accession>A0A174CQ00</accession>
<dbReference type="Proteomes" id="UP000095787">
    <property type="component" value="Unassembled WGS sequence"/>
</dbReference>
<dbReference type="EMBL" id="CYZO01000021">
    <property type="protein sequence ID" value="CUO13765.1"/>
    <property type="molecule type" value="Genomic_DNA"/>
</dbReference>
<keyword evidence="3" id="KW-1133">Transmembrane helix</keyword>
<dbReference type="GO" id="GO:0005886">
    <property type="term" value="C:plasma membrane"/>
    <property type="evidence" value="ECO:0007669"/>
    <property type="project" value="UniProtKB-ARBA"/>
</dbReference>
<name>A0A174CQ00_9FIRM</name>
<evidence type="ECO:0000256" key="4">
    <source>
        <dbReference type="ARBA" id="ARBA00023136"/>
    </source>
</evidence>
<evidence type="ECO:0000313" key="6">
    <source>
        <dbReference type="Proteomes" id="UP000095787"/>
    </source>
</evidence>
<dbReference type="RefSeq" id="WP_009243427.1">
    <property type="nucleotide sequence ID" value="NZ_CATVPX010000062.1"/>
</dbReference>
<gene>
    <name evidence="5" type="ORF">ERS852456_01704</name>
</gene>
<evidence type="ECO:0000313" key="5">
    <source>
        <dbReference type="EMBL" id="CUO13765.1"/>
    </source>
</evidence>
<dbReference type="InterPro" id="IPR003339">
    <property type="entry name" value="ABC/ECF_trnsptr_transmembrane"/>
</dbReference>
<protein>
    <submittedName>
        <fullName evidence="5">ABC-type cobalt transport system, permease component CbiQ and related transporters</fullName>
    </submittedName>
</protein>
<comment type="subcellular location">
    <subcellularLocation>
        <location evidence="1">Membrane</location>
        <topology evidence="1">Multi-pass membrane protein</topology>
    </subcellularLocation>
</comment>
<evidence type="ECO:0000256" key="2">
    <source>
        <dbReference type="ARBA" id="ARBA00022692"/>
    </source>
</evidence>
<sequence>MHSEKFKLDFRTKMLMSLCLSYTLILGNIQTKFSIVAAAYSLLPYVFLLLNREKKAAVKGILFIMAAYIIQKEWVFSAGGFLGSLFLFITMMFLRLLPGFVMARFALASSTMSHMTSALKKMHFPVVLIIPITVMARFFHTAREDYNQVKDAMYLHGLTNRRLFFHPVKLFEYRMVPLFMVLTKTADDVAVSAMTRGLKIHGKRTYIGESRFCMRDYICFLLMLVLIGFYIGGKYVCV</sequence>
<keyword evidence="2" id="KW-0812">Transmembrane</keyword>